<accession>A0A2D0LBW2</accession>
<evidence type="ECO:0000313" key="1">
    <source>
        <dbReference type="EMBL" id="PHM73150.1"/>
    </source>
</evidence>
<keyword evidence="2" id="KW-1185">Reference proteome</keyword>
<name>A0A2D0LBW2_9GAMM</name>
<dbReference type="EMBL" id="NJCX01000014">
    <property type="protein sequence ID" value="PHM73150.1"/>
    <property type="molecule type" value="Genomic_DNA"/>
</dbReference>
<dbReference type="Proteomes" id="UP000221101">
    <property type="component" value="Unassembled WGS sequence"/>
</dbReference>
<gene>
    <name evidence="1" type="ORF">Xkoz_02249</name>
</gene>
<evidence type="ECO:0000313" key="2">
    <source>
        <dbReference type="Proteomes" id="UP000221101"/>
    </source>
</evidence>
<dbReference type="AlphaFoldDB" id="A0A2D0LBW2"/>
<organism evidence="1 2">
    <name type="scientific">Xenorhabdus kozodoii</name>
    <dbReference type="NCBI Taxonomy" id="351676"/>
    <lineage>
        <taxon>Bacteria</taxon>
        <taxon>Pseudomonadati</taxon>
        <taxon>Pseudomonadota</taxon>
        <taxon>Gammaproteobacteria</taxon>
        <taxon>Enterobacterales</taxon>
        <taxon>Morganellaceae</taxon>
        <taxon>Xenorhabdus</taxon>
    </lineage>
</organism>
<comment type="caution">
    <text evidence="1">The sequence shown here is derived from an EMBL/GenBank/DDBJ whole genome shotgun (WGS) entry which is preliminary data.</text>
</comment>
<protein>
    <submittedName>
        <fullName evidence="1">Dehydrogenase</fullName>
    </submittedName>
</protein>
<proteinExistence type="predicted"/>
<sequence>MIIFSLPENVAIKSLSWILPAINNDILIYQSNFKLQFANQCKCLYFPAQRGDIKRILKGDWYISVL</sequence>
<reference evidence="1 2" key="1">
    <citation type="journal article" date="2017" name="Nat. Microbiol.">
        <title>Natural product diversity associated with the nematode symbionts Photorhabdus and Xenorhabdus.</title>
        <authorList>
            <person name="Tobias N.J."/>
            <person name="Wolff H."/>
            <person name="Djahanschiri B."/>
            <person name="Grundmann F."/>
            <person name="Kronenwerth M."/>
            <person name="Shi Y.M."/>
            <person name="Simonyi S."/>
            <person name="Grun P."/>
            <person name="Shapiro-Ilan D."/>
            <person name="Pidot S.J."/>
            <person name="Stinear T.P."/>
            <person name="Ebersberger I."/>
            <person name="Bode H.B."/>
        </authorList>
    </citation>
    <scope>NUCLEOTIDE SEQUENCE [LARGE SCALE GENOMIC DNA]</scope>
    <source>
        <strain evidence="1 2">DSM 17907</strain>
    </source>
</reference>